<organism evidence="4 5">
    <name type="scientific">Candidatus Accumulibacter adjunctus</name>
    <dbReference type="NCBI Taxonomy" id="1454001"/>
    <lineage>
        <taxon>Bacteria</taxon>
        <taxon>Pseudomonadati</taxon>
        <taxon>Pseudomonadota</taxon>
        <taxon>Betaproteobacteria</taxon>
        <taxon>Candidatus Accumulibacter</taxon>
    </lineage>
</organism>
<dbReference type="InterPro" id="IPR009097">
    <property type="entry name" value="Cyclic_Pdiesterase"/>
</dbReference>
<comment type="function">
    <text evidence="2">Hydrolyzes RNA 2',3'-cyclic phosphodiester to an RNA 2'-phosphomonoester.</text>
</comment>
<dbReference type="EMBL" id="JFAX01000012">
    <property type="protein sequence ID" value="EXI67192.1"/>
    <property type="molecule type" value="Genomic_DNA"/>
</dbReference>
<dbReference type="NCBIfam" id="TIGR02258">
    <property type="entry name" value="2_5_ligase"/>
    <property type="match status" value="1"/>
</dbReference>
<keyword evidence="1 2" id="KW-0378">Hydrolase</keyword>
<dbReference type="GO" id="GO:0016874">
    <property type="term" value="F:ligase activity"/>
    <property type="evidence" value="ECO:0007669"/>
    <property type="project" value="UniProtKB-KW"/>
</dbReference>
<evidence type="ECO:0000256" key="3">
    <source>
        <dbReference type="SAM" id="MobiDB-lite"/>
    </source>
</evidence>
<dbReference type="PANTHER" id="PTHR35561">
    <property type="entry name" value="RNA 2',3'-CYCLIC PHOSPHODIESTERASE"/>
    <property type="match status" value="1"/>
</dbReference>
<protein>
    <recommendedName>
        <fullName evidence="2">RNA 2',3'-cyclic phosphodiesterase</fullName>
        <shortName evidence="2">RNA 2',3'-CPDase</shortName>
        <ecNumber evidence="2">3.1.4.58</ecNumber>
    </recommendedName>
</protein>
<evidence type="ECO:0000256" key="2">
    <source>
        <dbReference type="HAMAP-Rule" id="MF_01940"/>
    </source>
</evidence>
<feature type="active site" description="Proton donor" evidence="2">
    <location>
        <position position="52"/>
    </location>
</feature>
<name>A0A011NRF0_9PROT</name>
<dbReference type="PATRIC" id="fig|1454001.3.peg.2298"/>
<dbReference type="Pfam" id="PF13563">
    <property type="entry name" value="2_5_RNA_ligase2"/>
    <property type="match status" value="1"/>
</dbReference>
<evidence type="ECO:0000313" key="5">
    <source>
        <dbReference type="Proteomes" id="UP000020218"/>
    </source>
</evidence>
<dbReference type="InterPro" id="IPR004175">
    <property type="entry name" value="RNA_CPDase"/>
</dbReference>
<dbReference type="AlphaFoldDB" id="A0A011NRF0"/>
<feature type="region of interest" description="Disordered" evidence="3">
    <location>
        <begin position="188"/>
        <end position="211"/>
    </location>
</feature>
<proteinExistence type="inferred from homology"/>
<dbReference type="Proteomes" id="UP000020218">
    <property type="component" value="Unassembled WGS sequence"/>
</dbReference>
<feature type="active site" description="Proton acceptor" evidence="2">
    <location>
        <position position="132"/>
    </location>
</feature>
<reference evidence="4" key="1">
    <citation type="submission" date="2014-02" db="EMBL/GenBank/DDBJ databases">
        <title>Expanding our view of genomic diversity in Candidatus Accumulibacter clades.</title>
        <authorList>
            <person name="Skennerton C.T."/>
            <person name="Barr J.J."/>
            <person name="Slater F.R."/>
            <person name="Bond P.L."/>
            <person name="Tyson G.W."/>
        </authorList>
    </citation>
    <scope>NUCLEOTIDE SEQUENCE [LARGE SCALE GENOMIC DNA]</scope>
</reference>
<dbReference type="STRING" id="1454001.AW08_02294"/>
<dbReference type="EC" id="3.1.4.58" evidence="2"/>
<feature type="short sequence motif" description="HXTX 2" evidence="2">
    <location>
        <begin position="132"/>
        <end position="135"/>
    </location>
</feature>
<comment type="catalytic activity">
    <reaction evidence="2">
        <text>a 3'-end 2',3'-cyclophospho-ribonucleotide-RNA + H2O = a 3'-end 2'-phospho-ribonucleotide-RNA + H(+)</text>
        <dbReference type="Rhea" id="RHEA:11828"/>
        <dbReference type="Rhea" id="RHEA-COMP:10464"/>
        <dbReference type="Rhea" id="RHEA-COMP:17353"/>
        <dbReference type="ChEBI" id="CHEBI:15377"/>
        <dbReference type="ChEBI" id="CHEBI:15378"/>
        <dbReference type="ChEBI" id="CHEBI:83064"/>
        <dbReference type="ChEBI" id="CHEBI:173113"/>
        <dbReference type="EC" id="3.1.4.58"/>
    </reaction>
</comment>
<gene>
    <name evidence="4" type="primary">ligT</name>
    <name evidence="4" type="ORF">AW08_02294</name>
</gene>
<accession>A0A011NRF0</accession>
<dbReference type="SUPFAM" id="SSF55144">
    <property type="entry name" value="LigT-like"/>
    <property type="match status" value="1"/>
</dbReference>
<evidence type="ECO:0000313" key="4">
    <source>
        <dbReference type="EMBL" id="EXI67192.1"/>
    </source>
</evidence>
<dbReference type="Gene3D" id="3.90.1140.10">
    <property type="entry name" value="Cyclic phosphodiesterase"/>
    <property type="match status" value="1"/>
</dbReference>
<keyword evidence="5" id="KW-1185">Reference proteome</keyword>
<dbReference type="PANTHER" id="PTHR35561:SF1">
    <property type="entry name" value="RNA 2',3'-CYCLIC PHOSPHODIESTERASE"/>
    <property type="match status" value="1"/>
</dbReference>
<sequence>MTAAPVAEQAAAACRLFLAVWPTVAARDELLRRQRQWSWSPATAAIAGERLHLTLHFLGSLPRQRLTELSSGLQVAFEPFELVLDRAEIWPHGLVVLRAGSPAAALLDLHGRLGDALRSLGLPPERRRFRPHVTLARRAAGSIPPVTGAELRWQVNSYTLVESLAGGSGGYLVHQRYDCRRRAAPGDDAVLTNGESRHNAELSPPLCDGSG</sequence>
<dbReference type="GO" id="GO:0008664">
    <property type="term" value="F:RNA 2',3'-cyclic 3'-phosphodiesterase activity"/>
    <property type="evidence" value="ECO:0007669"/>
    <property type="project" value="UniProtKB-EC"/>
</dbReference>
<dbReference type="HAMAP" id="MF_01940">
    <property type="entry name" value="RNA_CPDase"/>
    <property type="match status" value="1"/>
</dbReference>
<keyword evidence="4" id="KW-0436">Ligase</keyword>
<feature type="short sequence motif" description="HXTX 1" evidence="2">
    <location>
        <begin position="52"/>
        <end position="55"/>
    </location>
</feature>
<comment type="similarity">
    <text evidence="2">Belongs to the 2H phosphoesterase superfamily. ThpR family.</text>
</comment>
<evidence type="ECO:0000256" key="1">
    <source>
        <dbReference type="ARBA" id="ARBA00022801"/>
    </source>
</evidence>
<comment type="caution">
    <text evidence="4">The sequence shown here is derived from an EMBL/GenBank/DDBJ whole genome shotgun (WGS) entry which is preliminary data.</text>
</comment>
<dbReference type="GO" id="GO:0004113">
    <property type="term" value="F:2',3'-cyclic-nucleotide 3'-phosphodiesterase activity"/>
    <property type="evidence" value="ECO:0007669"/>
    <property type="project" value="InterPro"/>
</dbReference>